<dbReference type="Gene3D" id="3.40.50.150">
    <property type="entry name" value="Vaccinia Virus protein VP39"/>
    <property type="match status" value="1"/>
</dbReference>
<dbReference type="RefSeq" id="WP_344303883.1">
    <property type="nucleotide sequence ID" value="NZ_BAAAQQ010000011.1"/>
</dbReference>
<protein>
    <recommendedName>
        <fullName evidence="3">Class I SAM-dependent methyltransferase</fullName>
    </recommendedName>
</protein>
<proteinExistence type="predicted"/>
<dbReference type="SUPFAM" id="SSF53335">
    <property type="entry name" value="S-adenosyl-L-methionine-dependent methyltransferases"/>
    <property type="match status" value="1"/>
</dbReference>
<gene>
    <name evidence="1" type="ORF">GCM10009843_23240</name>
</gene>
<dbReference type="Proteomes" id="UP001500575">
    <property type="component" value="Unassembled WGS sequence"/>
</dbReference>
<dbReference type="InterPro" id="IPR052613">
    <property type="entry name" value="LicD_transferase"/>
</dbReference>
<evidence type="ECO:0000313" key="1">
    <source>
        <dbReference type="EMBL" id="GAA2125492.1"/>
    </source>
</evidence>
<name>A0ABN2YDN7_9ACTN</name>
<dbReference type="EMBL" id="BAAAQQ010000011">
    <property type="protein sequence ID" value="GAA2125492.1"/>
    <property type="molecule type" value="Genomic_DNA"/>
</dbReference>
<sequence length="530" mass="59347">MRFLRLSHASVGTDGVRAFSPREVVVDVTFDDRRVWSFWLHRDGSFERGRWFVPWPAPLLKYLDGVASIALVDSDTHDVLHRDTVRFGAGASRISVTAPGGEPLSIDKSGKLVRTFETRSDEQIAPLLNAIEEVLKALEAAGVDPFLAYGTALGAVREGQVLGHDSDADLGYVSTHDHPVDVMRESFRLQRRLTELGFPVTRYSGGAFKVHVRETDGHDRGLDVFAGFMREGVLYLMGEVATPFRREWIYPTTTAYLSGRPFPVAADPDRFLTLAYGAGWRSPDPAFRFSTPASTIRRFDGWFRGMRVGRAHWDRYYSKPHRRRLREPSSLAREVIDGGGFATYVDLGCGRGEDVRFVASQGRRAVGLDAVPRGYADVARETAEDPLVEFQQLNVLETRQLLAVSAWAARLPGPRVVVVRHLVESLTARGRQQTWRAARMMLAGTDGRLHVEFLVRRGKDGYAKDAGVRKRRRRREVLGELAAAGATIESEHLYDVSDHPRAARVCRVVARFDRTVDQPVDKSPEQEGRP</sequence>
<keyword evidence="2" id="KW-1185">Reference proteome</keyword>
<accession>A0ABN2YDN7</accession>
<organism evidence="1 2">
    <name type="scientific">Nocardioides bigeumensis</name>
    <dbReference type="NCBI Taxonomy" id="433657"/>
    <lineage>
        <taxon>Bacteria</taxon>
        <taxon>Bacillati</taxon>
        <taxon>Actinomycetota</taxon>
        <taxon>Actinomycetes</taxon>
        <taxon>Propionibacteriales</taxon>
        <taxon>Nocardioidaceae</taxon>
        <taxon>Nocardioides</taxon>
    </lineage>
</organism>
<dbReference type="InterPro" id="IPR029063">
    <property type="entry name" value="SAM-dependent_MTases_sf"/>
</dbReference>
<reference evidence="1 2" key="1">
    <citation type="journal article" date="2019" name="Int. J. Syst. Evol. Microbiol.">
        <title>The Global Catalogue of Microorganisms (GCM) 10K type strain sequencing project: providing services to taxonomists for standard genome sequencing and annotation.</title>
        <authorList>
            <consortium name="The Broad Institute Genomics Platform"/>
            <consortium name="The Broad Institute Genome Sequencing Center for Infectious Disease"/>
            <person name="Wu L."/>
            <person name="Ma J."/>
        </authorList>
    </citation>
    <scope>NUCLEOTIDE SEQUENCE [LARGE SCALE GENOMIC DNA]</scope>
    <source>
        <strain evidence="1 2">JCM 16021</strain>
    </source>
</reference>
<evidence type="ECO:0000313" key="2">
    <source>
        <dbReference type="Proteomes" id="UP001500575"/>
    </source>
</evidence>
<evidence type="ECO:0008006" key="3">
    <source>
        <dbReference type="Google" id="ProtNLM"/>
    </source>
</evidence>
<comment type="caution">
    <text evidence="1">The sequence shown here is derived from an EMBL/GenBank/DDBJ whole genome shotgun (WGS) entry which is preliminary data.</text>
</comment>
<dbReference type="PANTHER" id="PTHR13627:SF31">
    <property type="entry name" value="RIBITOL 5-PHOSPHATE TRANSFERASE FKRP"/>
    <property type="match status" value="1"/>
</dbReference>
<dbReference type="PANTHER" id="PTHR13627">
    <property type="entry name" value="FUKUTIN RELATED PROTEIN"/>
    <property type="match status" value="1"/>
</dbReference>